<keyword evidence="2" id="KW-0012">Acyltransferase</keyword>
<dbReference type="SUPFAM" id="SSF55729">
    <property type="entry name" value="Acyl-CoA N-acyltransferases (Nat)"/>
    <property type="match status" value="1"/>
</dbReference>
<dbReference type="GO" id="GO:0016747">
    <property type="term" value="F:acyltransferase activity, transferring groups other than amino-acyl groups"/>
    <property type="evidence" value="ECO:0007669"/>
    <property type="project" value="InterPro"/>
</dbReference>
<dbReference type="RefSeq" id="WP_014056087.1">
    <property type="nucleotide sequence ID" value="NC_015957.1"/>
</dbReference>
<dbReference type="KEGG" id="svl:Strvi_2886"/>
<dbReference type="PANTHER" id="PTHR43877">
    <property type="entry name" value="AMINOALKYLPHOSPHONATE N-ACETYLTRANSFERASE-RELATED-RELATED"/>
    <property type="match status" value="1"/>
</dbReference>
<evidence type="ECO:0000313" key="5">
    <source>
        <dbReference type="Proteomes" id="UP000008703"/>
    </source>
</evidence>
<evidence type="ECO:0000256" key="2">
    <source>
        <dbReference type="ARBA" id="ARBA00023315"/>
    </source>
</evidence>
<accession>G2PCV9</accession>
<dbReference type="PROSITE" id="PS51186">
    <property type="entry name" value="GNAT"/>
    <property type="match status" value="1"/>
</dbReference>
<evidence type="ECO:0000259" key="3">
    <source>
        <dbReference type="PROSITE" id="PS51186"/>
    </source>
</evidence>
<dbReference type="eggNOG" id="COG3393">
    <property type="taxonomic scope" value="Bacteria"/>
</dbReference>
<dbReference type="HOGENOM" id="CLU_064724_2_0_11"/>
<dbReference type="InterPro" id="IPR000182">
    <property type="entry name" value="GNAT_dom"/>
</dbReference>
<proteinExistence type="predicted"/>
<keyword evidence="5" id="KW-1185">Reference proteome</keyword>
<protein>
    <submittedName>
        <fullName evidence="4">GCN5-related N-acetyltransferase</fullName>
    </submittedName>
</protein>
<dbReference type="Proteomes" id="UP000008703">
    <property type="component" value="Chromosome"/>
</dbReference>
<name>G2PCV9_STRV4</name>
<evidence type="ECO:0000256" key="1">
    <source>
        <dbReference type="ARBA" id="ARBA00022679"/>
    </source>
</evidence>
<dbReference type="Gene3D" id="3.40.630.30">
    <property type="match status" value="1"/>
</dbReference>
<organism evidence="4 5">
    <name type="scientific">Streptomyces violaceusniger (strain Tu 4113)</name>
    <dbReference type="NCBI Taxonomy" id="653045"/>
    <lineage>
        <taxon>Bacteria</taxon>
        <taxon>Bacillati</taxon>
        <taxon>Actinomycetota</taxon>
        <taxon>Actinomycetes</taxon>
        <taxon>Kitasatosporales</taxon>
        <taxon>Streptomycetaceae</taxon>
        <taxon>Streptomyces</taxon>
        <taxon>Streptomyces violaceusniger group</taxon>
    </lineage>
</organism>
<evidence type="ECO:0000313" key="4">
    <source>
        <dbReference type="EMBL" id="AEM82585.1"/>
    </source>
</evidence>
<sequence length="296" mass="31403">MAWTVTYDLDEFRAAAGDFLGARPARHTTLLTVVSSLVAGGSGRYGEQPPVYGWWTGAGSVEGAFLCTPPYPPLLSPLPGEAARALARTLAGDGEQKITGVYAGRETAETFATAWTGLTGAVSGVEQNHRLYRLGTLTPPVPAPPGRPRTATATAADRDLLLTWYEGFARETDALRGDVAAQVDDRLSYDGITLWELDGRPVACAGVSRTVAGMARVSLVYTPPELRGRGYAGAATAAVSRAARAAGVREVLLFTDLDNPTSNALYQRLGYRPLEDHLALSFTSAERTVPEQGHPS</sequence>
<dbReference type="AlphaFoldDB" id="G2PCV9"/>
<dbReference type="InterPro" id="IPR050832">
    <property type="entry name" value="Bact_Acetyltransf"/>
</dbReference>
<gene>
    <name evidence="4" type="ORF">Strvi_2886</name>
</gene>
<reference evidence="4" key="1">
    <citation type="submission" date="2011-08" db="EMBL/GenBank/DDBJ databases">
        <title>Complete sequence of chromosome of Streptomyces violaceusniger Tu 4113.</title>
        <authorList>
            <consortium name="US DOE Joint Genome Institute"/>
            <person name="Lucas S."/>
            <person name="Han J."/>
            <person name="Lapidus A."/>
            <person name="Cheng J.-F."/>
            <person name="Goodwin L."/>
            <person name="Pitluck S."/>
            <person name="Peters L."/>
            <person name="Ivanova N."/>
            <person name="Daligault H."/>
            <person name="Detter J.C."/>
            <person name="Han C."/>
            <person name="Tapia R."/>
            <person name="Land M."/>
            <person name="Hauser L."/>
            <person name="Kyrpides N."/>
            <person name="Ivanova N."/>
            <person name="Pagani I."/>
            <person name="Hagen A."/>
            <person name="Katz L."/>
            <person name="Fiedler H.-P."/>
            <person name="Keasling J."/>
            <person name="Fortman J."/>
            <person name="Woyke T."/>
        </authorList>
    </citation>
    <scope>NUCLEOTIDE SEQUENCE [LARGE SCALE GENOMIC DNA]</scope>
    <source>
        <strain evidence="4">Tu 4113</strain>
    </source>
</reference>
<feature type="domain" description="N-acetyltransferase" evidence="3">
    <location>
        <begin position="148"/>
        <end position="290"/>
    </location>
</feature>
<dbReference type="EMBL" id="CP002994">
    <property type="protein sequence ID" value="AEM82585.1"/>
    <property type="molecule type" value="Genomic_DNA"/>
</dbReference>
<keyword evidence="1" id="KW-0808">Transferase</keyword>
<dbReference type="Pfam" id="PF00583">
    <property type="entry name" value="Acetyltransf_1"/>
    <property type="match status" value="1"/>
</dbReference>
<dbReference type="InterPro" id="IPR016181">
    <property type="entry name" value="Acyl_CoA_acyltransferase"/>
</dbReference>